<dbReference type="EMBL" id="BJWK01000002">
    <property type="protein sequence ID" value="GEM06732.1"/>
    <property type="molecule type" value="Genomic_DNA"/>
</dbReference>
<dbReference type="GO" id="GO:0031267">
    <property type="term" value="F:small GTPase binding"/>
    <property type="evidence" value="ECO:0007669"/>
    <property type="project" value="TreeGrafter"/>
</dbReference>
<dbReference type="Gene3D" id="1.10.8.270">
    <property type="entry name" value="putative rabgap domain of human tbc1 domain family member 14 like domains"/>
    <property type="match status" value="1"/>
</dbReference>
<dbReference type="AlphaFoldDB" id="A0A511K8Q1"/>
<evidence type="ECO:0000256" key="2">
    <source>
        <dbReference type="SAM" id="MobiDB-lite"/>
    </source>
</evidence>
<evidence type="ECO:0000313" key="4">
    <source>
        <dbReference type="EMBL" id="GEM06732.1"/>
    </source>
</evidence>
<dbReference type="Proteomes" id="UP000321518">
    <property type="component" value="Unassembled WGS sequence"/>
</dbReference>
<feature type="region of interest" description="Disordered" evidence="2">
    <location>
        <begin position="15"/>
        <end position="196"/>
    </location>
</feature>
<protein>
    <submittedName>
        <fullName evidence="4">TBC1 domain family member 14</fullName>
    </submittedName>
</protein>
<gene>
    <name evidence="4" type="ORF">Rt10032_c02g0749</name>
</gene>
<proteinExistence type="predicted"/>
<keyword evidence="1" id="KW-0175">Coiled coil</keyword>
<name>A0A511K8Q1_RHOTO</name>
<feature type="coiled-coil region" evidence="1">
    <location>
        <begin position="214"/>
        <end position="245"/>
    </location>
</feature>
<feature type="compositionally biased region" description="Low complexity" evidence="2">
    <location>
        <begin position="130"/>
        <end position="167"/>
    </location>
</feature>
<organism evidence="4 5">
    <name type="scientific">Rhodotorula toruloides</name>
    <name type="common">Yeast</name>
    <name type="synonym">Rhodosporidium toruloides</name>
    <dbReference type="NCBI Taxonomy" id="5286"/>
    <lineage>
        <taxon>Eukaryota</taxon>
        <taxon>Fungi</taxon>
        <taxon>Dikarya</taxon>
        <taxon>Basidiomycota</taxon>
        <taxon>Pucciniomycotina</taxon>
        <taxon>Microbotryomycetes</taxon>
        <taxon>Sporidiobolales</taxon>
        <taxon>Sporidiobolaceae</taxon>
        <taxon>Rhodotorula</taxon>
    </lineage>
</organism>
<evidence type="ECO:0000259" key="3">
    <source>
        <dbReference type="PROSITE" id="PS50086"/>
    </source>
</evidence>
<dbReference type="OrthoDB" id="289721at2759"/>
<dbReference type="InterPro" id="IPR035969">
    <property type="entry name" value="Rab-GAP_TBC_sf"/>
</dbReference>
<evidence type="ECO:0000313" key="5">
    <source>
        <dbReference type="Proteomes" id="UP000321518"/>
    </source>
</evidence>
<dbReference type="SUPFAM" id="SSF47923">
    <property type="entry name" value="Ypt/Rab-GAP domain of gyp1p"/>
    <property type="match status" value="2"/>
</dbReference>
<dbReference type="Gene3D" id="1.10.10.750">
    <property type="entry name" value="Ypt/Rab-GAP domain of gyp1p, domain 1"/>
    <property type="match status" value="1"/>
</dbReference>
<sequence>MSGDATLDDTTAVLHGSALDDDRPVRSLATSRAATSSDSPAPPKGLGLDADGPGGDIGREADAHEAGQAIEGAREDSSRSDATTTDEGLNGEERFETVSLGDKQPVEHSLSVEENGDSHHRSSTPPSPASPAHTPPSTHSPSVVSTVPTTAIDPSSSSQNVSTTSETAETDGKSAGDATPAATPQKKPVSTRKQTVMQKVVSMTRQRTLPPKSKEEEEKHLEQLAEMLAASREAEKRRRSEAEARSALRSTALATVFPVWEKSILPNWRIVLHDDAHGRRLRALWWDGTMPVRWRGRLWAMCIGNGLAVGKNELSKASERVGALREAGEFAEVEREAKEDVERVLPALKLFQEGRVMHEDLMEVLLAWTVHEKVTPRYARGLAFTAALLILNMSPAEAFVCLVNLVQKSFLRSFYSSDPDEVEAYYRVFDTLLADYMPRVYANFSAQVVRPSLYLFPWLSTLYTAFLPLDLATRIFDVFLLEGDSFVFRVAIVLLQILEPRLFNPNLDELSAVFEGTDRGAVGVVKREKGLLTANGGSIEERDGGIRVEVEDVYSEMGATEDRVFELLRELDWKEETFARLVERELPEVGV</sequence>
<dbReference type="PROSITE" id="PS50086">
    <property type="entry name" value="TBC_RABGAP"/>
    <property type="match status" value="1"/>
</dbReference>
<accession>A0A511K8Q1</accession>
<dbReference type="SMART" id="SM00164">
    <property type="entry name" value="TBC"/>
    <property type="match status" value="1"/>
</dbReference>
<comment type="caution">
    <text evidence="4">The sequence shown here is derived from an EMBL/GenBank/DDBJ whole genome shotgun (WGS) entry which is preliminary data.</text>
</comment>
<dbReference type="Pfam" id="PF00566">
    <property type="entry name" value="RabGAP-TBC"/>
    <property type="match status" value="1"/>
</dbReference>
<feature type="compositionally biased region" description="Low complexity" evidence="2">
    <location>
        <begin position="26"/>
        <end position="51"/>
    </location>
</feature>
<dbReference type="GO" id="GO:0005096">
    <property type="term" value="F:GTPase activator activity"/>
    <property type="evidence" value="ECO:0007669"/>
    <property type="project" value="TreeGrafter"/>
</dbReference>
<evidence type="ECO:0000256" key="1">
    <source>
        <dbReference type="SAM" id="Coils"/>
    </source>
</evidence>
<feature type="domain" description="Rab-GAP TBC" evidence="3">
    <location>
        <begin position="289"/>
        <end position="483"/>
    </location>
</feature>
<dbReference type="Gene3D" id="1.10.472.80">
    <property type="entry name" value="Ypt/Rab-GAP domain of gyp1p, domain 3"/>
    <property type="match status" value="1"/>
</dbReference>
<reference evidence="4 5" key="1">
    <citation type="submission" date="2019-07" db="EMBL/GenBank/DDBJ databases">
        <title>Rhodotorula toruloides NBRC10032 genome sequencing.</title>
        <authorList>
            <person name="Shida Y."/>
            <person name="Takaku H."/>
            <person name="Ogasawara W."/>
            <person name="Mori K."/>
        </authorList>
    </citation>
    <scope>NUCLEOTIDE SEQUENCE [LARGE SCALE GENOMIC DNA]</scope>
    <source>
        <strain evidence="4 5">NBRC10032</strain>
    </source>
</reference>
<dbReference type="InterPro" id="IPR050302">
    <property type="entry name" value="Rab_GAP_TBC_domain"/>
</dbReference>
<dbReference type="PANTHER" id="PTHR47219:SF15">
    <property type="entry name" value="TBC1 DOMAIN FAMILY MEMBER 12 ISOFORM X1"/>
    <property type="match status" value="1"/>
</dbReference>
<dbReference type="InterPro" id="IPR000195">
    <property type="entry name" value="Rab-GAP-TBC_dom"/>
</dbReference>
<dbReference type="PANTHER" id="PTHR47219">
    <property type="entry name" value="RAB GTPASE-ACTIVATING PROTEIN 1-LIKE"/>
    <property type="match status" value="1"/>
</dbReference>